<evidence type="ECO:0000256" key="1">
    <source>
        <dbReference type="SAM" id="MobiDB-lite"/>
    </source>
</evidence>
<protein>
    <submittedName>
        <fullName evidence="4">AsmA family protein</fullName>
    </submittedName>
</protein>
<name>A0A850PER7_9PROT</name>
<dbReference type="InterPro" id="IPR007844">
    <property type="entry name" value="AsmA"/>
</dbReference>
<feature type="transmembrane region" description="Helical" evidence="2">
    <location>
        <begin position="16"/>
        <end position="37"/>
    </location>
</feature>
<organism evidence="4 5">
    <name type="scientific">Ameyamaea chiangmaiensis</name>
    <dbReference type="NCBI Taxonomy" id="442969"/>
    <lineage>
        <taxon>Bacteria</taxon>
        <taxon>Pseudomonadati</taxon>
        <taxon>Pseudomonadota</taxon>
        <taxon>Alphaproteobacteria</taxon>
        <taxon>Acetobacterales</taxon>
        <taxon>Acetobacteraceae</taxon>
        <taxon>Ameyamaea</taxon>
    </lineage>
</organism>
<feature type="domain" description="AsmA" evidence="3">
    <location>
        <begin position="201"/>
        <end position="544"/>
    </location>
</feature>
<proteinExistence type="predicted"/>
<comment type="caution">
    <text evidence="4">The sequence shown here is derived from an EMBL/GenBank/DDBJ whole genome shotgun (WGS) entry which is preliminary data.</text>
</comment>
<evidence type="ECO:0000256" key="2">
    <source>
        <dbReference type="SAM" id="Phobius"/>
    </source>
</evidence>
<accession>A0A850PER7</accession>
<dbReference type="Proteomes" id="UP000585665">
    <property type="component" value="Unassembled WGS sequence"/>
</dbReference>
<keyword evidence="2" id="KW-1133">Transmembrane helix</keyword>
<keyword evidence="5" id="KW-1185">Reference proteome</keyword>
<keyword evidence="2" id="KW-0472">Membrane</keyword>
<dbReference type="AlphaFoldDB" id="A0A850PER7"/>
<dbReference type="EMBL" id="JABXXR010000097">
    <property type="protein sequence ID" value="NVN41169.1"/>
    <property type="molecule type" value="Genomic_DNA"/>
</dbReference>
<dbReference type="GO" id="GO:0090313">
    <property type="term" value="P:regulation of protein targeting to membrane"/>
    <property type="evidence" value="ECO:0007669"/>
    <property type="project" value="TreeGrafter"/>
</dbReference>
<evidence type="ECO:0000313" key="4">
    <source>
        <dbReference type="EMBL" id="NVN41169.1"/>
    </source>
</evidence>
<dbReference type="PANTHER" id="PTHR30441">
    <property type="entry name" value="DUF748 DOMAIN-CONTAINING PROTEIN"/>
    <property type="match status" value="1"/>
</dbReference>
<evidence type="ECO:0000313" key="5">
    <source>
        <dbReference type="Proteomes" id="UP000585665"/>
    </source>
</evidence>
<gene>
    <name evidence="4" type="ORF">HUK82_11445</name>
</gene>
<dbReference type="Pfam" id="PF05170">
    <property type="entry name" value="AsmA"/>
    <property type="match status" value="1"/>
</dbReference>
<keyword evidence="2" id="KW-0812">Transmembrane</keyword>
<reference evidence="4 5" key="1">
    <citation type="submission" date="2020-06" db="EMBL/GenBank/DDBJ databases">
        <title>Description of novel acetic acid bacteria.</title>
        <authorList>
            <person name="Sombolestani A."/>
        </authorList>
    </citation>
    <scope>NUCLEOTIDE SEQUENCE [LARGE SCALE GENOMIC DNA]</scope>
    <source>
        <strain evidence="4 5">LMG 27010</strain>
    </source>
</reference>
<feature type="region of interest" description="Disordered" evidence="1">
    <location>
        <begin position="653"/>
        <end position="703"/>
    </location>
</feature>
<dbReference type="InterPro" id="IPR052894">
    <property type="entry name" value="AsmA-related"/>
</dbReference>
<dbReference type="GO" id="GO:0005886">
    <property type="term" value="C:plasma membrane"/>
    <property type="evidence" value="ECO:0007669"/>
    <property type="project" value="TreeGrafter"/>
</dbReference>
<dbReference type="RefSeq" id="WP_176614083.1">
    <property type="nucleotide sequence ID" value="NZ_JABXXR010000097.1"/>
</dbReference>
<dbReference type="PANTHER" id="PTHR30441:SF9">
    <property type="entry name" value="ASMA FAMILY PROTEIN YHJG"/>
    <property type="match status" value="1"/>
</dbReference>
<evidence type="ECO:0000259" key="3">
    <source>
        <dbReference type="Pfam" id="PF05170"/>
    </source>
</evidence>
<sequence length="703" mass="74239">MTSAPPSAAPARRRRVVPSVLGILAVLILLLIVFWSWDWFVPIIERQASAALQRRVTIAHLHVRLGKVTTVTLDDVHVDQPKGFESETAPFAEARHLTVSVDAWRYIWHRTLALPLIALDAPSADILRRADGTNNYTFGSSSGGTASSGNGGGLPEISVLQITDGHAHVRDVKLRADMHIAMHTVDPKGDDRGQIIADAEGRYAGQPINGHFVGGALLGVMDARPYPIDLTVHNGPTLASLKGTLDDPMKFAGAKLALHFSGPDMALLLPLTGIPIPHTPAYNITGNLDYTRNLIQFTDFRGRMGSSDIGGTIRVNPHESVPRVDADLRSRQVDLADLGGFIGAHPESKQAAAKADSQNPSLLPNTPIDVPKLRSVNAHLLYHGDHIENKRTPLDNIDADIAIEDGAIDVRHLNFAVGSGTLASGMSLQPADQGFSTKAHVDFARLDLADIMKKTTNSAARGIIGGHFTLTSRGRSMAELMANGDGGLTMALDQGGNMSALVPDVLGLEFGNAILTALGLPSNTDINCFIADMPLRNGVATTRTLMLDTKEARTRGEGTIDFRRNTIDYALTTRSQHFTVLSVPGAIHISGPIKSPSILPGAEVLGRTAAAVGLGILMPPAALLPTIQFGVGDKGACARLVAAANDNPAAGIAPGSLTGARPAHSSANGRHPQVKPTPGKHAGAASPADVRAAWAAKTQKNTH</sequence>